<organism evidence="1 2">
    <name type="scientific">Oceanicoccus sagamiensis</name>
    <dbReference type="NCBI Taxonomy" id="716816"/>
    <lineage>
        <taxon>Bacteria</taxon>
        <taxon>Pseudomonadati</taxon>
        <taxon>Pseudomonadota</taxon>
        <taxon>Gammaproteobacteria</taxon>
        <taxon>Cellvibrionales</taxon>
        <taxon>Spongiibacteraceae</taxon>
        <taxon>Oceanicoccus</taxon>
    </lineage>
</organism>
<reference evidence="1 2" key="1">
    <citation type="submission" date="2016-11" db="EMBL/GenBank/DDBJ databases">
        <title>Trade-off between light-utilization and light-protection in marine flavobacteria.</title>
        <authorList>
            <person name="Kumagai Y."/>
        </authorList>
    </citation>
    <scope>NUCLEOTIDE SEQUENCE [LARGE SCALE GENOMIC DNA]</scope>
    <source>
        <strain evidence="1 2">NBRC 107125</strain>
    </source>
</reference>
<dbReference type="RefSeq" id="WP_085758273.1">
    <property type="nucleotide sequence ID" value="NZ_CP019343.1"/>
</dbReference>
<protein>
    <submittedName>
        <fullName evidence="1">Uncharacterized protein</fullName>
    </submittedName>
</protein>
<accession>A0A1X9N7U5</accession>
<gene>
    <name evidence="1" type="ORF">BST96_08400</name>
</gene>
<name>A0A1X9N7U5_9GAMM</name>
<dbReference type="EMBL" id="CP019343">
    <property type="protein sequence ID" value="ARN74140.1"/>
    <property type="molecule type" value="Genomic_DNA"/>
</dbReference>
<keyword evidence="2" id="KW-1185">Reference proteome</keyword>
<proteinExistence type="predicted"/>
<dbReference type="KEGG" id="osg:BST96_08400"/>
<dbReference type="Pfam" id="PF04463">
    <property type="entry name" value="2-thiour_desulf"/>
    <property type="match status" value="1"/>
</dbReference>
<evidence type="ECO:0000313" key="1">
    <source>
        <dbReference type="EMBL" id="ARN74140.1"/>
    </source>
</evidence>
<dbReference type="PANTHER" id="PTHR30087">
    <property type="entry name" value="INNER MEMBRANE PROTEIN"/>
    <property type="match status" value="1"/>
</dbReference>
<dbReference type="OrthoDB" id="495783at2"/>
<sequence>MPKNVIDFLFFNHKKPAEKPQVAISACLNGEAVRYDGSSKELETTSSILAKALTLLPICPEVGAGMSTPRPPIQLLQSGDQISAIGRDDKSLDPTAALKQFRQQSIDPLSTSLCGYIFKSRSPSCGVNSTPLFHANNQQIGLGSGLQAAYVQQTMPWLPLREEQQLATEEQCEAFIFQCRLLQDLRLGCQQQGLTSVNKHYAALIRSLPNQQQAALEASVRTGDQEKYWGILLRAIPAHSP</sequence>
<dbReference type="AlphaFoldDB" id="A0A1X9N7U5"/>
<dbReference type="Proteomes" id="UP000193450">
    <property type="component" value="Chromosome"/>
</dbReference>
<dbReference type="PANTHER" id="PTHR30087:SF0">
    <property type="entry name" value="INNER MEMBRANE PROTEIN"/>
    <property type="match status" value="1"/>
</dbReference>
<dbReference type="STRING" id="716816.BST96_08400"/>
<dbReference type="InterPro" id="IPR007553">
    <property type="entry name" value="2-thiour_desulf"/>
</dbReference>
<evidence type="ECO:0000313" key="2">
    <source>
        <dbReference type="Proteomes" id="UP000193450"/>
    </source>
</evidence>